<dbReference type="RefSeq" id="XP_060418677.1">
    <property type="nucleotide sequence ID" value="XM_060552421.1"/>
</dbReference>
<reference evidence="1" key="1">
    <citation type="submission" date="2021-06" db="EMBL/GenBank/DDBJ databases">
        <title>Comparative genomics, transcriptomics and evolutionary studies reveal genomic signatures of adaptation to plant cell wall in hemibiotrophic fungi.</title>
        <authorList>
            <consortium name="DOE Joint Genome Institute"/>
            <person name="Baroncelli R."/>
            <person name="Diaz J.F."/>
            <person name="Benocci T."/>
            <person name="Peng M."/>
            <person name="Battaglia E."/>
            <person name="Haridas S."/>
            <person name="Andreopoulos W."/>
            <person name="Labutti K."/>
            <person name="Pangilinan J."/>
            <person name="Floch G.L."/>
            <person name="Makela M.R."/>
            <person name="Henrissat B."/>
            <person name="Grigoriev I.V."/>
            <person name="Crouch J.A."/>
            <person name="De Vries R.P."/>
            <person name="Sukno S.A."/>
            <person name="Thon M.R."/>
        </authorList>
    </citation>
    <scope>NUCLEOTIDE SEQUENCE</scope>
    <source>
        <strain evidence="1">CBS 125086</strain>
    </source>
</reference>
<name>A0AAD8Q8E8_9PEZI</name>
<dbReference type="AlphaFoldDB" id="A0AAD8Q8E8"/>
<evidence type="ECO:0000313" key="2">
    <source>
        <dbReference type="Proteomes" id="UP001230504"/>
    </source>
</evidence>
<organism evidence="1 2">
    <name type="scientific">Colletotrichum navitas</name>
    <dbReference type="NCBI Taxonomy" id="681940"/>
    <lineage>
        <taxon>Eukaryota</taxon>
        <taxon>Fungi</taxon>
        <taxon>Dikarya</taxon>
        <taxon>Ascomycota</taxon>
        <taxon>Pezizomycotina</taxon>
        <taxon>Sordariomycetes</taxon>
        <taxon>Hypocreomycetidae</taxon>
        <taxon>Glomerellales</taxon>
        <taxon>Glomerellaceae</taxon>
        <taxon>Colletotrichum</taxon>
        <taxon>Colletotrichum graminicola species complex</taxon>
    </lineage>
</organism>
<sequence length="199" mass="21257">MFIFHLFGSYQTHTPSSSSSPSSSSPAMPPGCCRFTSFTPPPPFVSLFALSRKRQGCSMYRVFSSQRVGLTCFDDSAEEALGQGEVEVGGCCCEACLAIPLGIKRHQPRRTEVSVYSGPRGWRGGGGGGRQVCRSAGSERAIMGVDGTSQDAFGALVLPCLERHRLSIVFMRRASVCVCAGRVAEAGGRRPWPGDTGRL</sequence>
<protein>
    <submittedName>
        <fullName evidence="1">Uncharacterized protein</fullName>
    </submittedName>
</protein>
<dbReference type="Proteomes" id="UP001230504">
    <property type="component" value="Unassembled WGS sequence"/>
</dbReference>
<proteinExistence type="predicted"/>
<comment type="caution">
    <text evidence="1">The sequence shown here is derived from an EMBL/GenBank/DDBJ whole genome shotgun (WGS) entry which is preliminary data.</text>
</comment>
<dbReference type="EMBL" id="JAHLJV010000006">
    <property type="protein sequence ID" value="KAK1597931.1"/>
    <property type="molecule type" value="Genomic_DNA"/>
</dbReference>
<keyword evidence="2" id="KW-1185">Reference proteome</keyword>
<accession>A0AAD8Q8E8</accession>
<dbReference type="GeneID" id="85436661"/>
<gene>
    <name evidence="1" type="ORF">LY79DRAFT_322385</name>
</gene>
<evidence type="ECO:0000313" key="1">
    <source>
        <dbReference type="EMBL" id="KAK1597931.1"/>
    </source>
</evidence>